<protein>
    <submittedName>
        <fullName evidence="1">Uncharacterized protein</fullName>
    </submittedName>
</protein>
<reference evidence="1" key="1">
    <citation type="submission" date="2022-12" db="EMBL/GenBank/DDBJ databases">
        <title>Genome assemblies of Blomia tropicalis.</title>
        <authorList>
            <person name="Cui Y."/>
        </authorList>
    </citation>
    <scope>NUCLEOTIDE SEQUENCE</scope>
    <source>
        <tissue evidence="1">Adult mites</tissue>
    </source>
</reference>
<comment type="caution">
    <text evidence="1">The sequence shown here is derived from an EMBL/GenBank/DDBJ whole genome shotgun (WGS) entry which is preliminary data.</text>
</comment>
<dbReference type="AlphaFoldDB" id="A0A9Q0MET4"/>
<accession>A0A9Q0MET4</accession>
<dbReference type="Proteomes" id="UP001142055">
    <property type="component" value="Chromosome 1"/>
</dbReference>
<evidence type="ECO:0000313" key="2">
    <source>
        <dbReference type="Proteomes" id="UP001142055"/>
    </source>
</evidence>
<name>A0A9Q0MET4_BLOTA</name>
<keyword evidence="2" id="KW-1185">Reference proteome</keyword>
<evidence type="ECO:0000313" key="1">
    <source>
        <dbReference type="EMBL" id="KAJ6224239.1"/>
    </source>
</evidence>
<sequence length="51" mass="5985">MVNHHCRLLLSADAENRRSFFLWVGLYNTNWSTVYHHRLLNKTGNGLKQDG</sequence>
<gene>
    <name evidence="1" type="ORF">RDWZM_002784</name>
</gene>
<dbReference type="EMBL" id="JAPWDV010000001">
    <property type="protein sequence ID" value="KAJ6224239.1"/>
    <property type="molecule type" value="Genomic_DNA"/>
</dbReference>
<organism evidence="1 2">
    <name type="scientific">Blomia tropicalis</name>
    <name type="common">Mite</name>
    <dbReference type="NCBI Taxonomy" id="40697"/>
    <lineage>
        <taxon>Eukaryota</taxon>
        <taxon>Metazoa</taxon>
        <taxon>Ecdysozoa</taxon>
        <taxon>Arthropoda</taxon>
        <taxon>Chelicerata</taxon>
        <taxon>Arachnida</taxon>
        <taxon>Acari</taxon>
        <taxon>Acariformes</taxon>
        <taxon>Sarcoptiformes</taxon>
        <taxon>Astigmata</taxon>
        <taxon>Glycyphagoidea</taxon>
        <taxon>Echimyopodidae</taxon>
        <taxon>Blomia</taxon>
    </lineage>
</organism>
<proteinExistence type="predicted"/>